<feature type="compositionally biased region" description="Low complexity" evidence="1">
    <location>
        <begin position="211"/>
        <end position="226"/>
    </location>
</feature>
<feature type="transmembrane region" description="Helical" evidence="2">
    <location>
        <begin position="390"/>
        <end position="414"/>
    </location>
</feature>
<comment type="caution">
    <text evidence="3">The sequence shown here is derived from an EMBL/GenBank/DDBJ whole genome shotgun (WGS) entry which is preliminary data.</text>
</comment>
<evidence type="ECO:0000256" key="1">
    <source>
        <dbReference type="SAM" id="MobiDB-lite"/>
    </source>
</evidence>
<keyword evidence="2" id="KW-1133">Transmembrane helix</keyword>
<dbReference type="EMBL" id="JARKIB010000034">
    <property type="protein sequence ID" value="KAJ7761736.1"/>
    <property type="molecule type" value="Genomic_DNA"/>
</dbReference>
<feature type="transmembrane region" description="Helical" evidence="2">
    <location>
        <begin position="495"/>
        <end position="513"/>
    </location>
</feature>
<feature type="region of interest" description="Disordered" evidence="1">
    <location>
        <begin position="207"/>
        <end position="227"/>
    </location>
</feature>
<dbReference type="AlphaFoldDB" id="A0AAD7NHW2"/>
<accession>A0AAD7NHW2</accession>
<organism evidence="3 4">
    <name type="scientific">Mycena metata</name>
    <dbReference type="NCBI Taxonomy" id="1033252"/>
    <lineage>
        <taxon>Eukaryota</taxon>
        <taxon>Fungi</taxon>
        <taxon>Dikarya</taxon>
        <taxon>Basidiomycota</taxon>
        <taxon>Agaricomycotina</taxon>
        <taxon>Agaricomycetes</taxon>
        <taxon>Agaricomycetidae</taxon>
        <taxon>Agaricales</taxon>
        <taxon>Marasmiineae</taxon>
        <taxon>Mycenaceae</taxon>
        <taxon>Mycena</taxon>
    </lineage>
</organism>
<reference evidence="3" key="1">
    <citation type="submission" date="2023-03" db="EMBL/GenBank/DDBJ databases">
        <title>Massive genome expansion in bonnet fungi (Mycena s.s.) driven by repeated elements and novel gene families across ecological guilds.</title>
        <authorList>
            <consortium name="Lawrence Berkeley National Laboratory"/>
            <person name="Harder C.B."/>
            <person name="Miyauchi S."/>
            <person name="Viragh M."/>
            <person name="Kuo A."/>
            <person name="Thoen E."/>
            <person name="Andreopoulos B."/>
            <person name="Lu D."/>
            <person name="Skrede I."/>
            <person name="Drula E."/>
            <person name="Henrissat B."/>
            <person name="Morin E."/>
            <person name="Kohler A."/>
            <person name="Barry K."/>
            <person name="LaButti K."/>
            <person name="Morin E."/>
            <person name="Salamov A."/>
            <person name="Lipzen A."/>
            <person name="Mereny Z."/>
            <person name="Hegedus B."/>
            <person name="Baldrian P."/>
            <person name="Stursova M."/>
            <person name="Weitz H."/>
            <person name="Taylor A."/>
            <person name="Grigoriev I.V."/>
            <person name="Nagy L.G."/>
            <person name="Martin F."/>
            <person name="Kauserud H."/>
        </authorList>
    </citation>
    <scope>NUCLEOTIDE SEQUENCE</scope>
    <source>
        <strain evidence="3">CBHHK182m</strain>
    </source>
</reference>
<feature type="transmembrane region" description="Helical" evidence="2">
    <location>
        <begin position="455"/>
        <end position="475"/>
    </location>
</feature>
<name>A0AAD7NHW2_9AGAR</name>
<protein>
    <submittedName>
        <fullName evidence="3">Uncharacterized protein</fullName>
    </submittedName>
</protein>
<feature type="compositionally biased region" description="Low complexity" evidence="1">
    <location>
        <begin position="297"/>
        <end position="309"/>
    </location>
</feature>
<sequence>MQLTSPRHLSPQAQQLGFENHDFRENREMQTLVSMPIASAFLITKTDDTQFEAHSILTALRLNDFNGHQAYVPLVLCRSWKDLWIFLSIILRGNKGSNFITSGNFGIRAPNEENLLSWNTWNSWISCFNEDMEEQPVTLDLYAVLRDDANSCPNCNRQNPVTLPVPPNFQECSHCHFTFLVLYEDEPEEVTTASPELYQVETTDEVPLDAPLSPTPNNSNTPDSNSAVLSTHESLVAVEGTTQPMTVVASPEPEQPINMPLAEHATEPPGSLIIQASGVSVPKYVQLTRRRKRETQQTDSTDNSDNSDNPTHTTAPNHLDFLLNLYMLVLFKLPDHYFWDAQHQPLMPEGSSSGEAQALYKQWVKEWAYMGRGAFVMYCLLLLRKDPGDLIVWTLVWLSKVCLLFGFAYAFILLSTFGQFETDTAGGLVWIRRILHLSKNSLWNSKVMLSMPGAWMGWGAFWFAISLLASLWRSGPAEEYENSEPSLKQEYGPRGIITFVIVLGLIYAGLMICDVRSLRTRRIGSGLEAPPNVPGTLLREGLNGALRDLFGGAQISIAHLINITGGFGGTGGSGHIGGNGGFGEAPRVGISFTGEEQVELRELR</sequence>
<feature type="region of interest" description="Disordered" evidence="1">
    <location>
        <begin position="287"/>
        <end position="313"/>
    </location>
</feature>
<proteinExistence type="predicted"/>
<keyword evidence="4" id="KW-1185">Reference proteome</keyword>
<evidence type="ECO:0000313" key="4">
    <source>
        <dbReference type="Proteomes" id="UP001215598"/>
    </source>
</evidence>
<gene>
    <name evidence="3" type="ORF">B0H16DRAFT_538182</name>
</gene>
<evidence type="ECO:0000256" key="2">
    <source>
        <dbReference type="SAM" id="Phobius"/>
    </source>
</evidence>
<keyword evidence="2" id="KW-0472">Membrane</keyword>
<dbReference type="Proteomes" id="UP001215598">
    <property type="component" value="Unassembled WGS sequence"/>
</dbReference>
<evidence type="ECO:0000313" key="3">
    <source>
        <dbReference type="EMBL" id="KAJ7761736.1"/>
    </source>
</evidence>
<keyword evidence="2" id="KW-0812">Transmembrane</keyword>